<dbReference type="Proteomes" id="UP000275772">
    <property type="component" value="Unassembled WGS sequence"/>
</dbReference>
<protein>
    <submittedName>
        <fullName evidence="2">Uncharacterized protein</fullName>
    </submittedName>
</protein>
<name>A0A383UZ12_BLUHO</name>
<feature type="compositionally biased region" description="Basic and acidic residues" evidence="1">
    <location>
        <begin position="79"/>
        <end position="90"/>
    </location>
</feature>
<dbReference type="EMBL" id="UNSH01000081">
    <property type="protein sequence ID" value="SZF05603.1"/>
    <property type="molecule type" value="Genomic_DNA"/>
</dbReference>
<gene>
    <name evidence="2" type="ORF">BLGHR1_16406</name>
</gene>
<evidence type="ECO:0000313" key="3">
    <source>
        <dbReference type="Proteomes" id="UP000275772"/>
    </source>
</evidence>
<proteinExistence type="predicted"/>
<feature type="compositionally biased region" description="Basic residues" evidence="1">
    <location>
        <begin position="98"/>
        <end position="114"/>
    </location>
</feature>
<evidence type="ECO:0000256" key="1">
    <source>
        <dbReference type="SAM" id="MobiDB-lite"/>
    </source>
</evidence>
<evidence type="ECO:0000313" key="2">
    <source>
        <dbReference type="EMBL" id="SZF05603.1"/>
    </source>
</evidence>
<feature type="region of interest" description="Disordered" evidence="1">
    <location>
        <begin position="79"/>
        <end position="114"/>
    </location>
</feature>
<sequence length="114" mass="13123">MEDKRHKCSVSFLINPQEVTGPSEIKSIKENPLFSRQPQNTGPQLEKSNVAFDKLPHISDRSSWSEEEEAAIILMRMRLDDSSSHAKETSEGLVQSRPRCKRRKKKKAFSRAKR</sequence>
<accession>A0A383UZ12</accession>
<dbReference type="AlphaFoldDB" id="A0A383UZ12"/>
<organism evidence="2 3">
    <name type="scientific">Blumeria hordei</name>
    <name type="common">Barley powdery mildew</name>
    <name type="synonym">Blumeria graminis f. sp. hordei</name>
    <dbReference type="NCBI Taxonomy" id="2867405"/>
    <lineage>
        <taxon>Eukaryota</taxon>
        <taxon>Fungi</taxon>
        <taxon>Dikarya</taxon>
        <taxon>Ascomycota</taxon>
        <taxon>Pezizomycotina</taxon>
        <taxon>Leotiomycetes</taxon>
        <taxon>Erysiphales</taxon>
        <taxon>Erysiphaceae</taxon>
        <taxon>Blumeria</taxon>
    </lineage>
</organism>
<dbReference type="VEuPathDB" id="FungiDB:BLGHR1_16406"/>
<reference evidence="2 3" key="1">
    <citation type="submission" date="2017-11" db="EMBL/GenBank/DDBJ databases">
        <authorList>
            <person name="Kracher B."/>
        </authorList>
    </citation>
    <scope>NUCLEOTIDE SEQUENCE [LARGE SCALE GENOMIC DNA]</scope>
    <source>
        <strain evidence="2 3">RACE1</strain>
    </source>
</reference>